<evidence type="ECO:0000256" key="3">
    <source>
        <dbReference type="ARBA" id="ARBA00022989"/>
    </source>
</evidence>
<organism evidence="6 7">
    <name type="scientific">Wenyingzhuangia heitensis</name>
    <dbReference type="NCBI Taxonomy" id="1487859"/>
    <lineage>
        <taxon>Bacteria</taxon>
        <taxon>Pseudomonadati</taxon>
        <taxon>Bacteroidota</taxon>
        <taxon>Flavobacteriia</taxon>
        <taxon>Flavobacteriales</taxon>
        <taxon>Flavobacteriaceae</taxon>
        <taxon>Wenyingzhuangia</taxon>
    </lineage>
</organism>
<accession>A0ABX0U9J8</accession>
<name>A0ABX0U9J8_9FLAO</name>
<keyword evidence="2 5" id="KW-0812">Transmembrane</keyword>
<keyword evidence="3 5" id="KW-1133">Transmembrane helix</keyword>
<dbReference type="Pfam" id="PF02674">
    <property type="entry name" value="Colicin_V"/>
    <property type="match status" value="1"/>
</dbReference>
<feature type="transmembrane region" description="Helical" evidence="5">
    <location>
        <begin position="62"/>
        <end position="81"/>
    </location>
</feature>
<comment type="caution">
    <text evidence="6">The sequence shown here is derived from an EMBL/GenBank/DDBJ whole genome shotgun (WGS) entry which is preliminary data.</text>
</comment>
<sequence>MEILDIVIGVILLYGLVKGIMKGLLTEVASLVALIAGIYGSMHFSFYAKDLLIKYVDLEPKYIALTAFAITFLVIVISISLAGKLLTKLASLIALGWINKILGAIFGVIKVGLILSVILGWLERINGVIPFLEKEQIEKSILFTPVKNLAPAIFPTLLDKLENNTEKDNGTKSI</sequence>
<comment type="subcellular location">
    <subcellularLocation>
        <location evidence="1">Membrane</location>
        <topology evidence="1">Multi-pass membrane protein</topology>
    </subcellularLocation>
</comment>
<dbReference type="PANTHER" id="PTHR37306">
    <property type="entry name" value="COLICIN V PRODUCTION PROTEIN"/>
    <property type="match status" value="1"/>
</dbReference>
<evidence type="ECO:0000313" key="6">
    <source>
        <dbReference type="EMBL" id="NIJ43816.1"/>
    </source>
</evidence>
<dbReference type="PANTHER" id="PTHR37306:SF1">
    <property type="entry name" value="COLICIN V PRODUCTION PROTEIN"/>
    <property type="match status" value="1"/>
</dbReference>
<evidence type="ECO:0000256" key="2">
    <source>
        <dbReference type="ARBA" id="ARBA00022692"/>
    </source>
</evidence>
<evidence type="ECO:0000313" key="7">
    <source>
        <dbReference type="Proteomes" id="UP000745859"/>
    </source>
</evidence>
<dbReference type="InterPro" id="IPR003825">
    <property type="entry name" value="Colicin-V_CvpA"/>
</dbReference>
<reference evidence="6 7" key="1">
    <citation type="submission" date="2020-03" db="EMBL/GenBank/DDBJ databases">
        <title>Genomic Encyclopedia of Type Strains, Phase IV (KMG-IV): sequencing the most valuable type-strain genomes for metagenomic binning, comparative biology and taxonomic classification.</title>
        <authorList>
            <person name="Goeker M."/>
        </authorList>
    </citation>
    <scope>NUCLEOTIDE SEQUENCE [LARGE SCALE GENOMIC DNA]</scope>
    <source>
        <strain evidence="6 7">DSM 101599</strain>
    </source>
</reference>
<keyword evidence="7" id="KW-1185">Reference proteome</keyword>
<dbReference type="EMBL" id="JAASQL010000001">
    <property type="protein sequence ID" value="NIJ43816.1"/>
    <property type="molecule type" value="Genomic_DNA"/>
</dbReference>
<evidence type="ECO:0000256" key="4">
    <source>
        <dbReference type="ARBA" id="ARBA00023136"/>
    </source>
</evidence>
<keyword evidence="4 5" id="KW-0472">Membrane</keyword>
<gene>
    <name evidence="6" type="ORF">FHR24_000255</name>
</gene>
<feature type="transmembrane region" description="Helical" evidence="5">
    <location>
        <begin position="20"/>
        <end position="41"/>
    </location>
</feature>
<protein>
    <submittedName>
        <fullName evidence="6">Membrane protein required for colicin V production</fullName>
    </submittedName>
</protein>
<dbReference type="RefSeq" id="WP_167182717.1">
    <property type="nucleotide sequence ID" value="NZ_JAASQL010000001.1"/>
</dbReference>
<feature type="transmembrane region" description="Helical" evidence="5">
    <location>
        <begin position="101"/>
        <end position="122"/>
    </location>
</feature>
<evidence type="ECO:0000256" key="1">
    <source>
        <dbReference type="ARBA" id="ARBA00004141"/>
    </source>
</evidence>
<evidence type="ECO:0000256" key="5">
    <source>
        <dbReference type="SAM" id="Phobius"/>
    </source>
</evidence>
<proteinExistence type="predicted"/>
<dbReference type="Proteomes" id="UP000745859">
    <property type="component" value="Unassembled WGS sequence"/>
</dbReference>